<dbReference type="PATRIC" id="fig|1423753.3.peg.1599"/>
<dbReference type="AlphaFoldDB" id="A0A0R1UQA1"/>
<protein>
    <submittedName>
        <fullName evidence="1">Uncharacterized protein</fullName>
    </submittedName>
</protein>
<proteinExistence type="predicted"/>
<gene>
    <name evidence="1" type="ORF">FD28_GL001538</name>
</gene>
<evidence type="ECO:0000313" key="1">
    <source>
        <dbReference type="EMBL" id="KRL93090.1"/>
    </source>
</evidence>
<comment type="caution">
    <text evidence="1">The sequence shown here is derived from an EMBL/GenBank/DDBJ whole genome shotgun (WGS) entry which is preliminary data.</text>
</comment>
<accession>A0A0R1UQA1</accession>
<dbReference type="OrthoDB" id="2286631at2"/>
<organism evidence="1 2">
    <name type="scientific">Levilactobacillus hammesii DSM 16381</name>
    <dbReference type="NCBI Taxonomy" id="1423753"/>
    <lineage>
        <taxon>Bacteria</taxon>
        <taxon>Bacillati</taxon>
        <taxon>Bacillota</taxon>
        <taxon>Bacilli</taxon>
        <taxon>Lactobacillales</taxon>
        <taxon>Lactobacillaceae</taxon>
        <taxon>Levilactobacillus</taxon>
    </lineage>
</organism>
<reference evidence="1 2" key="1">
    <citation type="journal article" date="2015" name="Genome Announc.">
        <title>Expanding the biotechnology potential of lactobacilli through comparative genomics of 213 strains and associated genera.</title>
        <authorList>
            <person name="Sun Z."/>
            <person name="Harris H.M."/>
            <person name="McCann A."/>
            <person name="Guo C."/>
            <person name="Argimon S."/>
            <person name="Zhang W."/>
            <person name="Yang X."/>
            <person name="Jeffery I.B."/>
            <person name="Cooney J.C."/>
            <person name="Kagawa T.F."/>
            <person name="Liu W."/>
            <person name="Song Y."/>
            <person name="Salvetti E."/>
            <person name="Wrobel A."/>
            <person name="Rasinkangas P."/>
            <person name="Parkhill J."/>
            <person name="Rea M.C."/>
            <person name="O'Sullivan O."/>
            <person name="Ritari J."/>
            <person name="Douillard F.P."/>
            <person name="Paul Ross R."/>
            <person name="Yang R."/>
            <person name="Briner A.E."/>
            <person name="Felis G.E."/>
            <person name="de Vos W.M."/>
            <person name="Barrangou R."/>
            <person name="Klaenhammer T.R."/>
            <person name="Caufield P.W."/>
            <person name="Cui Y."/>
            <person name="Zhang H."/>
            <person name="O'Toole P.W."/>
        </authorList>
    </citation>
    <scope>NUCLEOTIDE SEQUENCE [LARGE SCALE GENOMIC DNA]</scope>
    <source>
        <strain evidence="1 2">DSM 16381</strain>
    </source>
</reference>
<dbReference type="EMBL" id="AZFS01000066">
    <property type="protein sequence ID" value="KRL93090.1"/>
    <property type="molecule type" value="Genomic_DNA"/>
</dbReference>
<evidence type="ECO:0000313" key="2">
    <source>
        <dbReference type="Proteomes" id="UP000051580"/>
    </source>
</evidence>
<dbReference type="RefSeq" id="WP_083478193.1">
    <property type="nucleotide sequence ID" value="NZ_AZFS01000066.1"/>
</dbReference>
<sequence>MKVELFLGLAVATLGVSVGVANVRPQTVEAIATVETTPKAYRGSWFQYQDLQYRVKITKTAFIFGGGYYAKQKWHPVDQQTYKIGRTVKAGTATWQRKKTAQGYQTLTTKQGKFLIKVKNGTLTLKEYRHGKDLNGYPLYFHRVKNAAVVFSK</sequence>
<dbReference type="Proteomes" id="UP000051580">
    <property type="component" value="Unassembled WGS sequence"/>
</dbReference>
<keyword evidence="2" id="KW-1185">Reference proteome</keyword>
<name>A0A0R1UQA1_9LACO</name>